<dbReference type="FunFam" id="3.90.950.10:FF:000001">
    <property type="entry name" value="dITP/XTP pyrophosphatase"/>
    <property type="match status" value="1"/>
</dbReference>
<dbReference type="RefSeq" id="WP_022513085.1">
    <property type="nucleotide sequence ID" value="NZ_CP017037.1"/>
</dbReference>
<feature type="binding site" evidence="10">
    <location>
        <position position="40"/>
    </location>
    <ligand>
        <name>Mg(2+)</name>
        <dbReference type="ChEBI" id="CHEBI:18420"/>
    </ligand>
</feature>
<dbReference type="InterPro" id="IPR020922">
    <property type="entry name" value="dITP/XTP_pyrophosphatase"/>
</dbReference>
<keyword evidence="6 10" id="KW-0460">Magnesium</keyword>
<dbReference type="InterPro" id="IPR002637">
    <property type="entry name" value="RdgB/HAM1"/>
</dbReference>
<dbReference type="PANTHER" id="PTHR11067">
    <property type="entry name" value="INOSINE TRIPHOSPHATE PYROPHOSPHATASE/HAM1 PROTEIN"/>
    <property type="match status" value="1"/>
</dbReference>
<dbReference type="NCBIfam" id="TIGR00042">
    <property type="entry name" value="RdgB/HAM1 family non-canonical purine NTP pyrophosphatase"/>
    <property type="match status" value="1"/>
</dbReference>
<dbReference type="GO" id="GO:0017111">
    <property type="term" value="F:ribonucleoside triphosphate phosphatase activity"/>
    <property type="evidence" value="ECO:0007669"/>
    <property type="project" value="InterPro"/>
</dbReference>
<comment type="subunit">
    <text evidence="2 10">Homodimer.</text>
</comment>
<keyword evidence="15" id="KW-1185">Reference proteome</keyword>
<feature type="binding site" evidence="10">
    <location>
        <position position="175"/>
    </location>
    <ligand>
        <name>substrate</name>
    </ligand>
</feature>
<dbReference type="EC" id="3.6.1.66" evidence="10"/>
<comment type="catalytic activity">
    <reaction evidence="9 10">
        <text>XTP + H2O = XMP + diphosphate + H(+)</text>
        <dbReference type="Rhea" id="RHEA:28610"/>
        <dbReference type="ChEBI" id="CHEBI:15377"/>
        <dbReference type="ChEBI" id="CHEBI:15378"/>
        <dbReference type="ChEBI" id="CHEBI:33019"/>
        <dbReference type="ChEBI" id="CHEBI:57464"/>
        <dbReference type="ChEBI" id="CHEBI:61314"/>
        <dbReference type="EC" id="3.6.1.66"/>
    </reaction>
</comment>
<dbReference type="InterPro" id="IPR029001">
    <property type="entry name" value="ITPase-like_fam"/>
</dbReference>
<reference evidence="12" key="2">
    <citation type="submission" date="2016-08" db="EMBL/GenBank/DDBJ databases">
        <authorList>
            <person name="Seilhamer J.J."/>
        </authorList>
    </citation>
    <scope>NUCLEOTIDE SEQUENCE [LARGE SCALE GENOMIC DNA]</scope>
    <source>
        <strain evidence="12">F0677</strain>
    </source>
</reference>
<comment type="cofactor">
    <cofactor evidence="10">
        <name>Mg(2+)</name>
        <dbReference type="ChEBI" id="CHEBI:18420"/>
    </cofactor>
    <text evidence="10">Binds 1 Mg(2+) ion per subunit.</text>
</comment>
<evidence type="ECO:0000256" key="5">
    <source>
        <dbReference type="ARBA" id="ARBA00022801"/>
    </source>
</evidence>
<dbReference type="NCBIfam" id="NF011397">
    <property type="entry name" value="PRK14822.1"/>
    <property type="match status" value="1"/>
</dbReference>
<dbReference type="Gene3D" id="3.90.950.10">
    <property type="match status" value="1"/>
</dbReference>
<comment type="function">
    <text evidence="10">Pyrophosphatase that catalyzes the hydrolysis of nucleoside triphosphates to their monophosphate derivatives, with a high preference for the non-canonical purine nucleotides XTP (xanthosine triphosphate), dITP (deoxyinosine triphosphate) and ITP. Seems to function as a house-cleaning enzyme that removes non-canonical purine nucleotides from the nucleotide pool, thus preventing their incorporation into DNA/RNA and avoiding chromosomal lesions.</text>
</comment>
<dbReference type="GO" id="GO:0046872">
    <property type="term" value="F:metal ion binding"/>
    <property type="evidence" value="ECO:0007669"/>
    <property type="project" value="UniProtKB-KW"/>
</dbReference>
<comment type="catalytic activity">
    <reaction evidence="8 10">
        <text>dITP + H2O = dIMP + diphosphate + H(+)</text>
        <dbReference type="Rhea" id="RHEA:28342"/>
        <dbReference type="ChEBI" id="CHEBI:15377"/>
        <dbReference type="ChEBI" id="CHEBI:15378"/>
        <dbReference type="ChEBI" id="CHEBI:33019"/>
        <dbReference type="ChEBI" id="CHEBI:61194"/>
        <dbReference type="ChEBI" id="CHEBI:61382"/>
        <dbReference type="EC" id="3.6.1.66"/>
    </reaction>
</comment>
<evidence type="ECO:0000313" key="15">
    <source>
        <dbReference type="Proteomes" id="UP000266262"/>
    </source>
</evidence>
<dbReference type="EMBL" id="QWKU01000001">
    <property type="protein sequence ID" value="RID94855.1"/>
    <property type="molecule type" value="Genomic_DNA"/>
</dbReference>
<dbReference type="GO" id="GO:0009117">
    <property type="term" value="P:nucleotide metabolic process"/>
    <property type="evidence" value="ECO:0007669"/>
    <property type="project" value="UniProtKB-KW"/>
</dbReference>
<sequence>MKVVLATHNQGKIREFQKILSEIGWDIISVSELGDIQEPEETGRTFEENALQKARYYANITQFPVLADDSGIIADILQNKPGIYSARYAGKHGDDKANNEKLIKDLSTFHGEDRRGHYVCVIALVWPNGKELTVRGTCEGIIRDFYQGTNGFGYDPLFYIPSLEKTMAELSIEEKNKISHRGHALQLLLNKLKTMVFD</sequence>
<evidence type="ECO:0000256" key="2">
    <source>
        <dbReference type="ARBA" id="ARBA00011738"/>
    </source>
</evidence>
<dbReference type="Pfam" id="PF01725">
    <property type="entry name" value="Ham1p_like"/>
    <property type="match status" value="1"/>
</dbReference>
<comment type="similarity">
    <text evidence="1 10 11">Belongs to the HAM1 NTPase family.</text>
</comment>
<evidence type="ECO:0000313" key="13">
    <source>
        <dbReference type="EMBL" id="RID94855.1"/>
    </source>
</evidence>
<feature type="binding site" evidence="10">
    <location>
        <position position="70"/>
    </location>
    <ligand>
        <name>substrate</name>
    </ligand>
</feature>
<dbReference type="STRING" id="39950.BCB69_04325"/>
<evidence type="ECO:0000256" key="4">
    <source>
        <dbReference type="ARBA" id="ARBA00022741"/>
    </source>
</evidence>
<reference evidence="13 15" key="3">
    <citation type="submission" date="2018-08" db="EMBL/GenBank/DDBJ databases">
        <title>Draft genome sequence of Dialister pneumosintes KCOM 1685.</title>
        <authorList>
            <person name="Kook J.-K."/>
            <person name="Park S.-N."/>
            <person name="Lim Y.K."/>
        </authorList>
    </citation>
    <scope>NUCLEOTIDE SEQUENCE [LARGE SCALE GENOMIC DNA]</scope>
    <source>
        <strain evidence="13 15">KCOM 1685</strain>
    </source>
</reference>
<evidence type="ECO:0000256" key="7">
    <source>
        <dbReference type="ARBA" id="ARBA00023080"/>
    </source>
</evidence>
<keyword evidence="7 10" id="KW-0546">Nucleotide metabolism</keyword>
<gene>
    <name evidence="12" type="ORF">BCB69_04325</name>
    <name evidence="13" type="ORF">DX915_05080</name>
</gene>
<dbReference type="CDD" id="cd00515">
    <property type="entry name" value="HAM1"/>
    <property type="match status" value="1"/>
</dbReference>
<feature type="binding site" evidence="10">
    <location>
        <begin position="7"/>
        <end position="12"/>
    </location>
    <ligand>
        <name>substrate</name>
    </ligand>
</feature>
<evidence type="ECO:0000256" key="9">
    <source>
        <dbReference type="ARBA" id="ARBA00052017"/>
    </source>
</evidence>
<dbReference type="OrthoDB" id="9807456at2"/>
<dbReference type="Proteomes" id="UP000094757">
    <property type="component" value="Chromosome"/>
</dbReference>
<dbReference type="GO" id="GO:0000166">
    <property type="term" value="F:nucleotide binding"/>
    <property type="evidence" value="ECO:0007669"/>
    <property type="project" value="UniProtKB-KW"/>
</dbReference>
<feature type="binding site" evidence="10">
    <location>
        <begin position="152"/>
        <end position="155"/>
    </location>
    <ligand>
        <name>substrate</name>
    </ligand>
</feature>
<evidence type="ECO:0000256" key="8">
    <source>
        <dbReference type="ARBA" id="ARBA00051875"/>
    </source>
</evidence>
<keyword evidence="4 10" id="KW-0547">Nucleotide-binding</keyword>
<protein>
    <recommendedName>
        <fullName evidence="10">dITP/XTP pyrophosphatase</fullName>
        <ecNumber evidence="10">3.6.1.66</ecNumber>
    </recommendedName>
    <alternativeName>
        <fullName evidence="10">Non-canonical purine NTP pyrophosphatase</fullName>
    </alternativeName>
    <alternativeName>
        <fullName evidence="10">Non-standard purine NTP pyrophosphatase</fullName>
    </alternativeName>
    <alternativeName>
        <fullName evidence="10">Nucleoside-triphosphate diphosphatase</fullName>
    </alternativeName>
    <alternativeName>
        <fullName evidence="10">Nucleoside-triphosphate pyrophosphatase</fullName>
        <shortName evidence="10">NTPase</shortName>
    </alternativeName>
</protein>
<comment type="catalytic activity">
    <reaction evidence="10">
        <text>ITP + H2O = IMP + diphosphate + H(+)</text>
        <dbReference type="Rhea" id="RHEA:29399"/>
        <dbReference type="ChEBI" id="CHEBI:15377"/>
        <dbReference type="ChEBI" id="CHEBI:15378"/>
        <dbReference type="ChEBI" id="CHEBI:33019"/>
        <dbReference type="ChEBI" id="CHEBI:58053"/>
        <dbReference type="ChEBI" id="CHEBI:61402"/>
        <dbReference type="EC" id="3.6.1.66"/>
    </reaction>
</comment>
<dbReference type="HAMAP" id="MF_01405">
    <property type="entry name" value="Non_canon_purine_NTPase"/>
    <property type="match status" value="1"/>
</dbReference>
<dbReference type="PANTHER" id="PTHR11067:SF9">
    <property type="entry name" value="INOSINE TRIPHOSPHATE PYROPHOSPHATASE"/>
    <property type="match status" value="1"/>
</dbReference>
<dbReference type="GO" id="GO:0009146">
    <property type="term" value="P:purine nucleoside triphosphate catabolic process"/>
    <property type="evidence" value="ECO:0007669"/>
    <property type="project" value="UniProtKB-UniRule"/>
</dbReference>
<dbReference type="GO" id="GO:0005829">
    <property type="term" value="C:cytosol"/>
    <property type="evidence" value="ECO:0007669"/>
    <property type="project" value="TreeGrafter"/>
</dbReference>
<reference evidence="14" key="1">
    <citation type="submission" date="2016-08" db="EMBL/GenBank/DDBJ databases">
        <authorList>
            <person name="Holder M.E."/>
            <person name="Ajami N.J."/>
            <person name="Petrosino J.F."/>
        </authorList>
    </citation>
    <scope>NUCLEOTIDE SEQUENCE [LARGE SCALE GENOMIC DNA]</scope>
    <source>
        <strain evidence="14">F0677</strain>
    </source>
</reference>
<dbReference type="GO" id="GO:0036222">
    <property type="term" value="F:XTP diphosphatase activity"/>
    <property type="evidence" value="ECO:0007669"/>
    <property type="project" value="UniProtKB-UniRule"/>
</dbReference>
<feature type="active site" description="Proton acceptor" evidence="10">
    <location>
        <position position="69"/>
    </location>
</feature>
<keyword evidence="3 10" id="KW-0479">Metal-binding</keyword>
<dbReference type="KEGG" id="dpn:BCB69_04325"/>
<dbReference type="SUPFAM" id="SSF52972">
    <property type="entry name" value="ITPase-like"/>
    <property type="match status" value="1"/>
</dbReference>
<keyword evidence="5 10" id="KW-0378">Hydrolase</keyword>
<accession>A0A1B3WE60</accession>
<dbReference type="Proteomes" id="UP000266262">
    <property type="component" value="Unassembled WGS sequence"/>
</dbReference>
<dbReference type="GO" id="GO:0035870">
    <property type="term" value="F:dITP diphosphatase activity"/>
    <property type="evidence" value="ECO:0007669"/>
    <property type="project" value="UniProtKB-UniRule"/>
</dbReference>
<evidence type="ECO:0000313" key="14">
    <source>
        <dbReference type="Proteomes" id="UP000094757"/>
    </source>
</evidence>
<name>A0A1B3WE60_9FIRM</name>
<evidence type="ECO:0000256" key="11">
    <source>
        <dbReference type="RuleBase" id="RU003781"/>
    </source>
</evidence>
<evidence type="ECO:0000256" key="3">
    <source>
        <dbReference type="ARBA" id="ARBA00022723"/>
    </source>
</evidence>
<organism evidence="12 14">
    <name type="scientific">Dialister pneumosintes</name>
    <dbReference type="NCBI Taxonomy" id="39950"/>
    <lineage>
        <taxon>Bacteria</taxon>
        <taxon>Bacillati</taxon>
        <taxon>Bacillota</taxon>
        <taxon>Negativicutes</taxon>
        <taxon>Veillonellales</taxon>
        <taxon>Veillonellaceae</taxon>
        <taxon>Dialister</taxon>
    </lineage>
</organism>
<dbReference type="EMBL" id="CP017037">
    <property type="protein sequence ID" value="AOH39250.1"/>
    <property type="molecule type" value="Genomic_DNA"/>
</dbReference>
<dbReference type="GO" id="GO:0036220">
    <property type="term" value="F:ITP diphosphatase activity"/>
    <property type="evidence" value="ECO:0007669"/>
    <property type="project" value="UniProtKB-UniRule"/>
</dbReference>
<evidence type="ECO:0000313" key="12">
    <source>
        <dbReference type="EMBL" id="AOH39250.1"/>
    </source>
</evidence>
<evidence type="ECO:0000256" key="6">
    <source>
        <dbReference type="ARBA" id="ARBA00022842"/>
    </source>
</evidence>
<evidence type="ECO:0000256" key="10">
    <source>
        <dbReference type="HAMAP-Rule" id="MF_01405"/>
    </source>
</evidence>
<feature type="binding site" evidence="10">
    <location>
        <begin position="180"/>
        <end position="181"/>
    </location>
    <ligand>
        <name>substrate</name>
    </ligand>
</feature>
<dbReference type="AlphaFoldDB" id="A0A1B3WE60"/>
<evidence type="ECO:0000256" key="1">
    <source>
        <dbReference type="ARBA" id="ARBA00008023"/>
    </source>
</evidence>
<feature type="binding site" evidence="10">
    <location>
        <position position="69"/>
    </location>
    <ligand>
        <name>Mg(2+)</name>
        <dbReference type="ChEBI" id="CHEBI:18420"/>
    </ligand>
</feature>
<proteinExistence type="inferred from homology"/>